<dbReference type="SUPFAM" id="SSF46689">
    <property type="entry name" value="Homeodomain-like"/>
    <property type="match status" value="1"/>
</dbReference>
<feature type="domain" description="Insertion element IS150 protein InsJ-like helix-turn-helix" evidence="3">
    <location>
        <begin position="63"/>
        <end position="116"/>
    </location>
</feature>
<comment type="similarity">
    <text evidence="1">Belongs to the IS150/IS1296 orfA family.</text>
</comment>
<evidence type="ECO:0000259" key="3">
    <source>
        <dbReference type="Pfam" id="PF13518"/>
    </source>
</evidence>
<proteinExistence type="inferred from homology"/>
<dbReference type="InterPro" id="IPR052057">
    <property type="entry name" value="IS150/IS1296_orfA-like"/>
</dbReference>
<dbReference type="Proteomes" id="UP001292084">
    <property type="component" value="Unassembled WGS sequence"/>
</dbReference>
<gene>
    <name evidence="4" type="ORF">UFB30_16600</name>
</gene>
<feature type="compositionally biased region" description="Basic and acidic residues" evidence="2">
    <location>
        <begin position="118"/>
        <end position="139"/>
    </location>
</feature>
<dbReference type="RefSeq" id="WP_322422761.1">
    <property type="nucleotide sequence ID" value="NZ_JAXQNN010000015.1"/>
</dbReference>
<sequence length="169" mass="19846">MAKYLLETKIAAVHAYLENVKSYKDIALEYNVDLTMLVGWVALYREQGWAGFQRTYTNYSIEFKMDVINYMNEKGASTREASAVFNISSPSMVWKWLNIYETQGIDALYSKKKGRPSMKKEPKKNPPIKGSDEELKAENERLRMENEYLKKLHALIQEKEKSQYQKKRK</sequence>
<evidence type="ECO:0000313" key="5">
    <source>
        <dbReference type="Proteomes" id="UP001292084"/>
    </source>
</evidence>
<dbReference type="InterPro" id="IPR036388">
    <property type="entry name" value="WH-like_DNA-bd_sf"/>
</dbReference>
<evidence type="ECO:0000313" key="4">
    <source>
        <dbReference type="EMBL" id="MDZ5713840.1"/>
    </source>
</evidence>
<comment type="caution">
    <text evidence="4">The sequence shown here is derived from an EMBL/GenBank/DDBJ whole genome shotgun (WGS) entry which is preliminary data.</text>
</comment>
<dbReference type="Pfam" id="PF13518">
    <property type="entry name" value="HTH_28"/>
    <property type="match status" value="1"/>
</dbReference>
<protein>
    <submittedName>
        <fullName evidence="4">Helix-turn-helix domain-containing protein</fullName>
    </submittedName>
</protein>
<feature type="region of interest" description="Disordered" evidence="2">
    <location>
        <begin position="111"/>
        <end position="139"/>
    </location>
</feature>
<dbReference type="SUPFAM" id="SSF48295">
    <property type="entry name" value="TrpR-like"/>
    <property type="match status" value="1"/>
</dbReference>
<dbReference type="Gene3D" id="1.10.10.10">
    <property type="entry name" value="Winged helix-like DNA-binding domain superfamily/Winged helix DNA-binding domain"/>
    <property type="match status" value="2"/>
</dbReference>
<dbReference type="PANTHER" id="PTHR33795:SF1">
    <property type="entry name" value="INSERTION ELEMENT IS150 PROTEIN INSJ"/>
    <property type="match status" value="1"/>
</dbReference>
<dbReference type="InterPro" id="IPR009057">
    <property type="entry name" value="Homeodomain-like_sf"/>
</dbReference>
<name>A0ABU5KRG8_9BACL</name>
<evidence type="ECO:0000256" key="1">
    <source>
        <dbReference type="ARBA" id="ARBA00038232"/>
    </source>
</evidence>
<accession>A0ABU5KRG8</accession>
<dbReference type="InterPro" id="IPR010921">
    <property type="entry name" value="Trp_repressor/repl_initiator"/>
</dbReference>
<evidence type="ECO:0000256" key="2">
    <source>
        <dbReference type="SAM" id="MobiDB-lite"/>
    </source>
</evidence>
<keyword evidence="5" id="KW-1185">Reference proteome</keyword>
<dbReference type="EMBL" id="JAXQNN010000015">
    <property type="protein sequence ID" value="MDZ5713840.1"/>
    <property type="molecule type" value="Genomic_DNA"/>
</dbReference>
<organism evidence="4 5">
    <name type="scientific">Jeotgalibacillus haloalkalitolerans</name>
    <dbReference type="NCBI Taxonomy" id="3104292"/>
    <lineage>
        <taxon>Bacteria</taxon>
        <taxon>Bacillati</taxon>
        <taxon>Bacillota</taxon>
        <taxon>Bacilli</taxon>
        <taxon>Bacillales</taxon>
        <taxon>Caryophanaceae</taxon>
        <taxon>Jeotgalibacillus</taxon>
    </lineage>
</organism>
<reference evidence="4 5" key="1">
    <citation type="submission" date="2023-12" db="EMBL/GenBank/DDBJ databases">
        <title>Jeotgalibacillus haloalkaliphilus sp. nov., a novel salt-tolerant bacteria, isolated from the estuary of the Fenhe River into the Yellow River.</title>
        <authorList>
            <person name="Li Y."/>
        </authorList>
    </citation>
    <scope>NUCLEOTIDE SEQUENCE [LARGE SCALE GENOMIC DNA]</scope>
    <source>
        <strain evidence="4 5">HH7-29</strain>
    </source>
</reference>
<dbReference type="PANTHER" id="PTHR33795">
    <property type="entry name" value="INSERTION ELEMENT IS150 PROTEIN INSJ"/>
    <property type="match status" value="1"/>
</dbReference>
<dbReference type="InterPro" id="IPR055247">
    <property type="entry name" value="InsJ-like_HTH"/>
</dbReference>